<proteinExistence type="predicted"/>
<dbReference type="STRING" id="1765722.AT728_07265"/>
<evidence type="ECO:0000313" key="1">
    <source>
        <dbReference type="EMBL" id="KUF18827.1"/>
    </source>
</evidence>
<dbReference type="AlphaFoldDB" id="A0A0W7X7Q7"/>
<evidence type="ECO:0000313" key="2">
    <source>
        <dbReference type="Proteomes" id="UP000054804"/>
    </source>
</evidence>
<dbReference type="RefSeq" id="WP_058846986.1">
    <property type="nucleotide sequence ID" value="NZ_LOCL01000029.1"/>
</dbReference>
<comment type="caution">
    <text evidence="1">The sequence shown here is derived from an EMBL/GenBank/DDBJ whole genome shotgun (WGS) entry which is preliminary data.</text>
</comment>
<protein>
    <submittedName>
        <fullName evidence="1">Uncharacterized protein</fullName>
    </submittedName>
</protein>
<dbReference type="Proteomes" id="UP000054804">
    <property type="component" value="Unassembled WGS sequence"/>
</dbReference>
<sequence length="254" mass="27594">MQRVDIHHDIIRAAQGGDQDAMIAVLDACEPMLHGIIHIVAPTASPDAREDYLQEARATLIQHVRDYRTDATEASLTSYAYRAVRRAVTEAHATSECAVSVPAIYAMMVRTALWQSGRDVEKAWEILTNADDTHRMKRTTFLAVVQALDTAGSLDASAGDEDGTALTLADTLPDPSATFVTASTERADMARWLMTQIPARQSLALRAFYGVGMSRQDDSEVCAVMELKAPALRKLRTRGVTSARNVASVHGIAA</sequence>
<dbReference type="InterPro" id="IPR013325">
    <property type="entry name" value="RNA_pol_sigma_r2"/>
</dbReference>
<dbReference type="OrthoDB" id="4205916at2"/>
<dbReference type="Gene3D" id="1.10.1740.10">
    <property type="match status" value="1"/>
</dbReference>
<gene>
    <name evidence="1" type="ORF">AT728_07265</name>
</gene>
<dbReference type="GO" id="GO:0006352">
    <property type="term" value="P:DNA-templated transcription initiation"/>
    <property type="evidence" value="ECO:0007669"/>
    <property type="project" value="InterPro"/>
</dbReference>
<accession>A0A0W7X7Q7</accession>
<keyword evidence="2" id="KW-1185">Reference proteome</keyword>
<name>A0A0W7X7Q7_9ACTN</name>
<reference evidence="1 2" key="1">
    <citation type="submission" date="2015-12" db="EMBL/GenBank/DDBJ databases">
        <title>Draft genome sequence of Streptomyces silvensis ATCC 53525, a producer of novel hormone antagonists.</title>
        <authorList>
            <person name="Johnston C.W."/>
            <person name="Li Y."/>
            <person name="Magarvey N.A."/>
        </authorList>
    </citation>
    <scope>NUCLEOTIDE SEQUENCE [LARGE SCALE GENOMIC DNA]</scope>
    <source>
        <strain evidence="1 2">ATCC 53525</strain>
    </source>
</reference>
<organism evidence="1 2">
    <name type="scientific">Streptomyces silvensis</name>
    <dbReference type="NCBI Taxonomy" id="1765722"/>
    <lineage>
        <taxon>Bacteria</taxon>
        <taxon>Bacillati</taxon>
        <taxon>Actinomycetota</taxon>
        <taxon>Actinomycetes</taxon>
        <taxon>Kitasatosporales</taxon>
        <taxon>Streptomycetaceae</taxon>
        <taxon>Streptomyces</taxon>
    </lineage>
</organism>
<dbReference type="SUPFAM" id="SSF88946">
    <property type="entry name" value="Sigma2 domain of RNA polymerase sigma factors"/>
    <property type="match status" value="1"/>
</dbReference>
<dbReference type="GO" id="GO:0003700">
    <property type="term" value="F:DNA-binding transcription factor activity"/>
    <property type="evidence" value="ECO:0007669"/>
    <property type="project" value="InterPro"/>
</dbReference>
<dbReference type="EMBL" id="LOCL01000029">
    <property type="protein sequence ID" value="KUF18827.1"/>
    <property type="molecule type" value="Genomic_DNA"/>
</dbReference>